<evidence type="ECO:0000313" key="1">
    <source>
        <dbReference type="EMBL" id="CAK9063417.1"/>
    </source>
</evidence>
<reference evidence="1 2" key="1">
    <citation type="submission" date="2024-02" db="EMBL/GenBank/DDBJ databases">
        <authorList>
            <person name="Chen Y."/>
            <person name="Shah S."/>
            <person name="Dougan E. K."/>
            <person name="Thang M."/>
            <person name="Chan C."/>
        </authorList>
    </citation>
    <scope>NUCLEOTIDE SEQUENCE [LARGE SCALE GENOMIC DNA]</scope>
</reference>
<name>A0ABP0NI15_9DINO</name>
<dbReference type="Proteomes" id="UP001642464">
    <property type="component" value="Unassembled WGS sequence"/>
</dbReference>
<dbReference type="EMBL" id="CAXAMM010028779">
    <property type="protein sequence ID" value="CAK9063417.1"/>
    <property type="molecule type" value="Genomic_DNA"/>
</dbReference>
<organism evidence="1 2">
    <name type="scientific">Durusdinium trenchii</name>
    <dbReference type="NCBI Taxonomy" id="1381693"/>
    <lineage>
        <taxon>Eukaryota</taxon>
        <taxon>Sar</taxon>
        <taxon>Alveolata</taxon>
        <taxon>Dinophyceae</taxon>
        <taxon>Suessiales</taxon>
        <taxon>Symbiodiniaceae</taxon>
        <taxon>Durusdinium</taxon>
    </lineage>
</organism>
<proteinExistence type="predicted"/>
<sequence length="586" mass="68088">MWADHLHMVVRRWKPQGVARWQASLWPSSSSRSRRFASETTLVATEGIEAFDNLLAEQGAVAAAQWALDQRRSYKENKVAWDPLLKRMAGPDQEERPFGYLKKMKMKELLQFVKILAGEAQVTQSSFWDNVTQGTSEIYTRNVEDLEARRHLEGSLELARLYATISAWHKEVFQAVFENVVDSGPPNFHPMREMRYGEIHCMEPEQLVHLLRIFSQAGAASVQLSGLATKAFNEARQRLEEEDPETEWNDFSTQQMLSIIDSMARFSAQNNEKVLRKFGRARLHPGLMELPPIDVAKLCSAYSMLNFQHHTVFRQVVLAIFEEQEEVQQNRVLGLTAPGTQEDLRFGSAEMALVLDAMLVLRLYRGNNPWFNWGERFQELLDIFMRRLETSTDLETMAARPLAAGAYALGRAKRGSETLCQKMMARMMTLLEKDNGDPDGRMPAEAFPSAPQEHLERFIFGITMMGPSKRKEFLETEWLRDWMCNNYWKLSLHNIVRINRYLVQIRSFDKAYLEIFVEFFCENMDQLTKSDVMDLTHTYNHARLGEEDLELGRHFFWALGRQFQQQHVHRVAERTRRRRPALERIG</sequence>
<protein>
    <submittedName>
        <fullName evidence="1">Uncharacterized protein</fullName>
    </submittedName>
</protein>
<accession>A0ABP0NI15</accession>
<keyword evidence="2" id="KW-1185">Reference proteome</keyword>
<evidence type="ECO:0000313" key="2">
    <source>
        <dbReference type="Proteomes" id="UP001642464"/>
    </source>
</evidence>
<gene>
    <name evidence="1" type="ORF">SCF082_LOCUS32845</name>
</gene>
<comment type="caution">
    <text evidence="1">The sequence shown here is derived from an EMBL/GenBank/DDBJ whole genome shotgun (WGS) entry which is preliminary data.</text>
</comment>